<accession>A0ACB7TDP3</accession>
<evidence type="ECO:0000313" key="2">
    <source>
        <dbReference type="Proteomes" id="UP000821845"/>
    </source>
</evidence>
<dbReference type="Proteomes" id="UP000821845">
    <property type="component" value="Chromosome 1"/>
</dbReference>
<dbReference type="EMBL" id="CM023481">
    <property type="protein sequence ID" value="KAH6944241.1"/>
    <property type="molecule type" value="Genomic_DNA"/>
</dbReference>
<name>A0ACB7TDP3_HYAAI</name>
<sequence>MTTDKQAKSRIGLSAMSSFAKMDGMPPINGAAKPTLLLQGNTEGKASTKKTFTHKEMREQTERPSRNRL</sequence>
<proteinExistence type="predicted"/>
<reference evidence="1" key="1">
    <citation type="submission" date="2020-05" db="EMBL/GenBank/DDBJ databases">
        <title>Large-scale comparative analyses of tick genomes elucidate their genetic diversity and vector capacities.</title>
        <authorList>
            <person name="Jia N."/>
            <person name="Wang J."/>
            <person name="Shi W."/>
            <person name="Du L."/>
            <person name="Sun Y."/>
            <person name="Zhan W."/>
            <person name="Jiang J."/>
            <person name="Wang Q."/>
            <person name="Zhang B."/>
            <person name="Ji P."/>
            <person name="Sakyi L.B."/>
            <person name="Cui X."/>
            <person name="Yuan T."/>
            <person name="Jiang B."/>
            <person name="Yang W."/>
            <person name="Lam T.T.-Y."/>
            <person name="Chang Q."/>
            <person name="Ding S."/>
            <person name="Wang X."/>
            <person name="Zhu J."/>
            <person name="Ruan X."/>
            <person name="Zhao L."/>
            <person name="Wei J."/>
            <person name="Que T."/>
            <person name="Du C."/>
            <person name="Cheng J."/>
            <person name="Dai P."/>
            <person name="Han X."/>
            <person name="Huang E."/>
            <person name="Gao Y."/>
            <person name="Liu J."/>
            <person name="Shao H."/>
            <person name="Ye R."/>
            <person name="Li L."/>
            <person name="Wei W."/>
            <person name="Wang X."/>
            <person name="Wang C."/>
            <person name="Yang T."/>
            <person name="Huo Q."/>
            <person name="Li W."/>
            <person name="Guo W."/>
            <person name="Chen H."/>
            <person name="Zhou L."/>
            <person name="Ni X."/>
            <person name="Tian J."/>
            <person name="Zhou Y."/>
            <person name="Sheng Y."/>
            <person name="Liu T."/>
            <person name="Pan Y."/>
            <person name="Xia L."/>
            <person name="Li J."/>
            <person name="Zhao F."/>
            <person name="Cao W."/>
        </authorList>
    </citation>
    <scope>NUCLEOTIDE SEQUENCE</scope>
    <source>
        <strain evidence="1">Hyas-2018</strain>
    </source>
</reference>
<evidence type="ECO:0000313" key="1">
    <source>
        <dbReference type="EMBL" id="KAH6944241.1"/>
    </source>
</evidence>
<gene>
    <name evidence="1" type="ORF">HPB50_002371</name>
</gene>
<comment type="caution">
    <text evidence="1">The sequence shown here is derived from an EMBL/GenBank/DDBJ whole genome shotgun (WGS) entry which is preliminary data.</text>
</comment>
<organism evidence="1 2">
    <name type="scientific">Hyalomma asiaticum</name>
    <name type="common">Tick</name>
    <dbReference type="NCBI Taxonomy" id="266040"/>
    <lineage>
        <taxon>Eukaryota</taxon>
        <taxon>Metazoa</taxon>
        <taxon>Ecdysozoa</taxon>
        <taxon>Arthropoda</taxon>
        <taxon>Chelicerata</taxon>
        <taxon>Arachnida</taxon>
        <taxon>Acari</taxon>
        <taxon>Parasitiformes</taxon>
        <taxon>Ixodida</taxon>
        <taxon>Ixodoidea</taxon>
        <taxon>Ixodidae</taxon>
        <taxon>Hyalomminae</taxon>
        <taxon>Hyalomma</taxon>
    </lineage>
</organism>
<protein>
    <submittedName>
        <fullName evidence="1">Uncharacterized protein</fullName>
    </submittedName>
</protein>
<keyword evidence="2" id="KW-1185">Reference proteome</keyword>